<name>A0A6S6U2H3_9GAMM</name>
<evidence type="ECO:0000256" key="3">
    <source>
        <dbReference type="ARBA" id="ARBA00021903"/>
    </source>
</evidence>
<dbReference type="EMBL" id="CACVAY010000129">
    <property type="protein sequence ID" value="CAA6825885.1"/>
    <property type="molecule type" value="Genomic_DNA"/>
</dbReference>
<keyword evidence="4" id="KW-1003">Cell membrane</keyword>
<feature type="transmembrane region" description="Helical" evidence="8">
    <location>
        <begin position="9"/>
        <end position="30"/>
    </location>
</feature>
<evidence type="ECO:0000256" key="7">
    <source>
        <dbReference type="ARBA" id="ARBA00023136"/>
    </source>
</evidence>
<dbReference type="Pfam" id="PF06146">
    <property type="entry name" value="PsiE"/>
    <property type="match status" value="1"/>
</dbReference>
<dbReference type="InterPro" id="IPR020948">
    <property type="entry name" value="P_starv_induced_PsiE-like"/>
</dbReference>
<protein>
    <recommendedName>
        <fullName evidence="3">Protein PsiE</fullName>
    </recommendedName>
</protein>
<keyword evidence="7 8" id="KW-0472">Membrane</keyword>
<dbReference type="PANTHER" id="PTHR37819:SF1">
    <property type="entry name" value="PROTEIN PSIE"/>
    <property type="match status" value="1"/>
</dbReference>
<keyword evidence="6 8" id="KW-1133">Transmembrane helix</keyword>
<feature type="transmembrane region" description="Helical" evidence="8">
    <location>
        <begin position="71"/>
        <end position="87"/>
    </location>
</feature>
<proteinExistence type="inferred from homology"/>
<organism evidence="9">
    <name type="scientific">uncultured Thiotrichaceae bacterium</name>
    <dbReference type="NCBI Taxonomy" id="298394"/>
    <lineage>
        <taxon>Bacteria</taxon>
        <taxon>Pseudomonadati</taxon>
        <taxon>Pseudomonadota</taxon>
        <taxon>Gammaproteobacteria</taxon>
        <taxon>Thiotrichales</taxon>
        <taxon>Thiotrichaceae</taxon>
        <taxon>environmental samples</taxon>
    </lineage>
</organism>
<dbReference type="AlphaFoldDB" id="A0A6S6U2H3"/>
<evidence type="ECO:0000256" key="4">
    <source>
        <dbReference type="ARBA" id="ARBA00022475"/>
    </source>
</evidence>
<dbReference type="GO" id="GO:0005886">
    <property type="term" value="C:plasma membrane"/>
    <property type="evidence" value="ECO:0007669"/>
    <property type="project" value="UniProtKB-SubCell"/>
</dbReference>
<evidence type="ECO:0000256" key="8">
    <source>
        <dbReference type="SAM" id="Phobius"/>
    </source>
</evidence>
<feature type="transmembrane region" description="Helical" evidence="8">
    <location>
        <begin position="93"/>
        <end position="118"/>
    </location>
</feature>
<gene>
    <name evidence="9" type="ORF">HELGO_WM8055</name>
</gene>
<dbReference type="GO" id="GO:0016036">
    <property type="term" value="P:cellular response to phosphate starvation"/>
    <property type="evidence" value="ECO:0007669"/>
    <property type="project" value="InterPro"/>
</dbReference>
<feature type="transmembrane region" description="Helical" evidence="8">
    <location>
        <begin position="42"/>
        <end position="64"/>
    </location>
</feature>
<accession>A0A6S6U2H3</accession>
<evidence type="ECO:0000256" key="5">
    <source>
        <dbReference type="ARBA" id="ARBA00022692"/>
    </source>
</evidence>
<keyword evidence="5 8" id="KW-0812">Transmembrane</keyword>
<comment type="subcellular location">
    <subcellularLocation>
        <location evidence="1">Cell inner membrane</location>
        <topology evidence="1">Multi-pass membrane protein</topology>
    </subcellularLocation>
</comment>
<evidence type="ECO:0000256" key="1">
    <source>
        <dbReference type="ARBA" id="ARBA00004429"/>
    </source>
</evidence>
<dbReference type="PANTHER" id="PTHR37819">
    <property type="entry name" value="PROTEIN PSIE"/>
    <property type="match status" value="1"/>
</dbReference>
<dbReference type="PIRSF" id="PIRSF029598">
    <property type="entry name" value="PsiE"/>
    <property type="match status" value="1"/>
</dbReference>
<evidence type="ECO:0000256" key="6">
    <source>
        <dbReference type="ARBA" id="ARBA00022989"/>
    </source>
</evidence>
<reference evidence="9" key="1">
    <citation type="submission" date="2020-01" db="EMBL/GenBank/DDBJ databases">
        <authorList>
            <person name="Meier V. D."/>
            <person name="Meier V D."/>
        </authorList>
    </citation>
    <scope>NUCLEOTIDE SEQUENCE</scope>
    <source>
        <strain evidence="9">HLG_WM_MAG_07</strain>
    </source>
</reference>
<dbReference type="InterPro" id="IPR009315">
    <property type="entry name" value="P_starv_induced_PsiE"/>
</dbReference>
<evidence type="ECO:0000256" key="2">
    <source>
        <dbReference type="ARBA" id="ARBA00005632"/>
    </source>
</evidence>
<evidence type="ECO:0000313" key="9">
    <source>
        <dbReference type="EMBL" id="CAA6825885.1"/>
    </source>
</evidence>
<comment type="similarity">
    <text evidence="2">Belongs to the PsiE family.</text>
</comment>
<sequence>MRDDIVLKALFFIEQVALFFILLATLYAFGEEIMLIIKNRHVSLSDLLLLFIYMEVIAMIGIYYEDHALPIRYPIYIAIIALARFLILDSKDLSWYAMMGVGATILILTIAIFVHRYGSIKLPYKSRRSSIKSDPD</sequence>